<evidence type="ECO:0000256" key="3">
    <source>
        <dbReference type="ARBA" id="ARBA00023004"/>
    </source>
</evidence>
<evidence type="ECO:0000256" key="2">
    <source>
        <dbReference type="ARBA" id="ARBA00022723"/>
    </source>
</evidence>
<keyword evidence="3 4" id="KW-0408">Iron</keyword>
<dbReference type="InterPro" id="IPR009056">
    <property type="entry name" value="Cyt_c-like_dom"/>
</dbReference>
<evidence type="ECO:0000259" key="5">
    <source>
        <dbReference type="PROSITE" id="PS51007"/>
    </source>
</evidence>
<dbReference type="Gene3D" id="1.10.760.10">
    <property type="entry name" value="Cytochrome c-like domain"/>
    <property type="match status" value="1"/>
</dbReference>
<feature type="domain" description="Cytochrome c" evidence="5">
    <location>
        <begin position="38"/>
        <end position="178"/>
    </location>
</feature>
<dbReference type="Proteomes" id="UP000447545">
    <property type="component" value="Unassembled WGS sequence"/>
</dbReference>
<keyword evidence="2 4" id="KW-0479">Metal-binding</keyword>
<reference evidence="6 7" key="1">
    <citation type="submission" date="2019-11" db="EMBL/GenBank/DDBJ databases">
        <title>Winogradskyella ouciana sp. nov., isolated from the hadal seawater of the Mariana Trench.</title>
        <authorList>
            <person name="Liu R."/>
        </authorList>
    </citation>
    <scope>NUCLEOTIDE SEQUENCE [LARGE SCALE GENOMIC DNA]</scope>
    <source>
        <strain evidence="6 7">ZXX205</strain>
    </source>
</reference>
<dbReference type="RefSeq" id="WP_155087769.1">
    <property type="nucleotide sequence ID" value="NZ_WJYA01000003.1"/>
</dbReference>
<dbReference type="AlphaFoldDB" id="A0A7K1G9G7"/>
<dbReference type="EMBL" id="WJYA01000003">
    <property type="protein sequence ID" value="MTE25926.1"/>
    <property type="molecule type" value="Genomic_DNA"/>
</dbReference>
<protein>
    <submittedName>
        <fullName evidence="6">Diheme cytochrome c-553</fullName>
    </submittedName>
</protein>
<keyword evidence="1 4" id="KW-0349">Heme</keyword>
<evidence type="ECO:0000313" key="7">
    <source>
        <dbReference type="Proteomes" id="UP000447545"/>
    </source>
</evidence>
<accession>A0A7K1G9G7</accession>
<evidence type="ECO:0000256" key="4">
    <source>
        <dbReference type="PROSITE-ProRule" id="PRU00433"/>
    </source>
</evidence>
<dbReference type="InterPro" id="IPR036909">
    <property type="entry name" value="Cyt_c-like_dom_sf"/>
</dbReference>
<name>A0A7K1G9G7_9FLAO</name>
<dbReference type="PANTHER" id="PTHR35008:SF4">
    <property type="entry name" value="BLL4482 PROTEIN"/>
    <property type="match status" value="1"/>
</dbReference>
<dbReference type="GO" id="GO:0009055">
    <property type="term" value="F:electron transfer activity"/>
    <property type="evidence" value="ECO:0007669"/>
    <property type="project" value="InterPro"/>
</dbReference>
<keyword evidence="7" id="KW-1185">Reference proteome</keyword>
<gene>
    <name evidence="6" type="ORF">F1003_03185</name>
</gene>
<dbReference type="PROSITE" id="PS51007">
    <property type="entry name" value="CYTC"/>
    <property type="match status" value="1"/>
</dbReference>
<comment type="caution">
    <text evidence="6">The sequence shown here is derived from an EMBL/GenBank/DDBJ whole genome shotgun (WGS) entry which is preliminary data.</text>
</comment>
<sequence>MKSIFACALIIILFTCCKNEQKTQVQDGYESGEVSEDTSKEHGKYLVTVMDCNTCHTPNIMTDQGPKPDMSKLLSGYPSDRPNPKFNNEIVMKGVLFPHPDLTAAMGPWGISFAGNLTSDDTGIGTWSLGQFTLAMQKGKYKGLEGSRTLLPPMPWQSYATLSEADIEAIYNYLKSIEPIENIVPAPIPPE</sequence>
<organism evidence="6 7">
    <name type="scientific">Winogradskyella ouciana</name>
    <dbReference type="NCBI Taxonomy" id="2608631"/>
    <lineage>
        <taxon>Bacteria</taxon>
        <taxon>Pseudomonadati</taxon>
        <taxon>Bacteroidota</taxon>
        <taxon>Flavobacteriia</taxon>
        <taxon>Flavobacteriales</taxon>
        <taxon>Flavobacteriaceae</taxon>
        <taxon>Winogradskyella</taxon>
    </lineage>
</organism>
<proteinExistence type="predicted"/>
<dbReference type="PANTHER" id="PTHR35008">
    <property type="entry name" value="BLL4482 PROTEIN-RELATED"/>
    <property type="match status" value="1"/>
</dbReference>
<dbReference type="InterPro" id="IPR051459">
    <property type="entry name" value="Cytochrome_c-type_DH"/>
</dbReference>
<dbReference type="GO" id="GO:0046872">
    <property type="term" value="F:metal ion binding"/>
    <property type="evidence" value="ECO:0007669"/>
    <property type="project" value="UniProtKB-KW"/>
</dbReference>
<evidence type="ECO:0000313" key="6">
    <source>
        <dbReference type="EMBL" id="MTE25926.1"/>
    </source>
</evidence>
<dbReference type="GO" id="GO:0020037">
    <property type="term" value="F:heme binding"/>
    <property type="evidence" value="ECO:0007669"/>
    <property type="project" value="InterPro"/>
</dbReference>
<dbReference type="SUPFAM" id="SSF46626">
    <property type="entry name" value="Cytochrome c"/>
    <property type="match status" value="1"/>
</dbReference>
<evidence type="ECO:0000256" key="1">
    <source>
        <dbReference type="ARBA" id="ARBA00022617"/>
    </source>
</evidence>
<dbReference type="Pfam" id="PF00034">
    <property type="entry name" value="Cytochrom_C"/>
    <property type="match status" value="1"/>
</dbReference>